<dbReference type="InterPro" id="IPR036291">
    <property type="entry name" value="NAD(P)-bd_dom_sf"/>
</dbReference>
<dbReference type="EMBL" id="JAUSRA010000001">
    <property type="protein sequence ID" value="MDP9795037.1"/>
    <property type="molecule type" value="Genomic_DNA"/>
</dbReference>
<evidence type="ECO:0000313" key="3">
    <source>
        <dbReference type="EMBL" id="MDP9795037.1"/>
    </source>
</evidence>
<accession>A0ABT9MUC0</accession>
<proteinExistence type="predicted"/>
<dbReference type="PANTHER" id="PTHR44154:SF1">
    <property type="entry name" value="QUINONE OXIDOREDUCTASE"/>
    <property type="match status" value="1"/>
</dbReference>
<evidence type="ECO:0000313" key="4">
    <source>
        <dbReference type="Proteomes" id="UP001240984"/>
    </source>
</evidence>
<dbReference type="InterPro" id="IPR020843">
    <property type="entry name" value="ER"/>
</dbReference>
<keyword evidence="1" id="KW-0521">NADP</keyword>
<organism evidence="3 4">
    <name type="scientific">Catenuloplanes nepalensis</name>
    <dbReference type="NCBI Taxonomy" id="587533"/>
    <lineage>
        <taxon>Bacteria</taxon>
        <taxon>Bacillati</taxon>
        <taxon>Actinomycetota</taxon>
        <taxon>Actinomycetes</taxon>
        <taxon>Micromonosporales</taxon>
        <taxon>Micromonosporaceae</taxon>
        <taxon>Catenuloplanes</taxon>
    </lineage>
</organism>
<name>A0ABT9MUC0_9ACTN</name>
<dbReference type="SUPFAM" id="SSF51735">
    <property type="entry name" value="NAD(P)-binding Rossmann-fold domains"/>
    <property type="match status" value="1"/>
</dbReference>
<keyword evidence="4" id="KW-1185">Reference proteome</keyword>
<dbReference type="InterPro" id="IPR051603">
    <property type="entry name" value="Zinc-ADH_QOR/CCCR"/>
</dbReference>
<dbReference type="SUPFAM" id="SSF50129">
    <property type="entry name" value="GroES-like"/>
    <property type="match status" value="1"/>
</dbReference>
<comment type="caution">
    <text evidence="3">The sequence shown here is derived from an EMBL/GenBank/DDBJ whole genome shotgun (WGS) entry which is preliminary data.</text>
</comment>
<dbReference type="Gene3D" id="3.40.50.720">
    <property type="entry name" value="NAD(P)-binding Rossmann-like Domain"/>
    <property type="match status" value="1"/>
</dbReference>
<dbReference type="PANTHER" id="PTHR44154">
    <property type="entry name" value="QUINONE OXIDOREDUCTASE"/>
    <property type="match status" value="1"/>
</dbReference>
<dbReference type="Pfam" id="PF13602">
    <property type="entry name" value="ADH_zinc_N_2"/>
    <property type="match status" value="1"/>
</dbReference>
<evidence type="ECO:0000256" key="1">
    <source>
        <dbReference type="ARBA" id="ARBA00022857"/>
    </source>
</evidence>
<gene>
    <name evidence="3" type="ORF">J2S43_003549</name>
</gene>
<sequence>MKALLFTAHGGPEVLTVADIPAPHAGPGEIRIAVRAVGVSPADDALRSGAWKSFFPIPLPYVVGVDAAGVVDEIGAGVEGVRAGDEVYGVRVAGGTTAEHVVFDLWAAKPAAWTWSQAGGAAGGVATAAHALDELGVRAGSVLLLDGASGGVGAVAVQLAVARGARVIGTASPANHAFLRDLGAEPVTYGPGLAERVGLGSAGGAGLGSAGGAGLGSAGGAGTRVDAALDVGGHGDVTELVALTGTPDAVRTLVAGNAVHGVRLIRVDPAGVPAALASAARLADAGRLAVPIAAEYRITEGAAAHTRIARGHARGKVVITLGAE</sequence>
<dbReference type="Proteomes" id="UP001240984">
    <property type="component" value="Unassembled WGS sequence"/>
</dbReference>
<dbReference type="InterPro" id="IPR011032">
    <property type="entry name" value="GroES-like_sf"/>
</dbReference>
<protein>
    <submittedName>
        <fullName evidence="3">NADPH:quinone reductase-like Zn-dependent oxidoreductase</fullName>
    </submittedName>
</protein>
<dbReference type="Pfam" id="PF08240">
    <property type="entry name" value="ADH_N"/>
    <property type="match status" value="1"/>
</dbReference>
<dbReference type="RefSeq" id="WP_306830515.1">
    <property type="nucleotide sequence ID" value="NZ_JAUSRA010000001.1"/>
</dbReference>
<feature type="domain" description="Enoyl reductase (ER)" evidence="2">
    <location>
        <begin position="10"/>
        <end position="319"/>
    </location>
</feature>
<reference evidence="3 4" key="1">
    <citation type="submission" date="2023-07" db="EMBL/GenBank/DDBJ databases">
        <title>Sequencing the genomes of 1000 actinobacteria strains.</title>
        <authorList>
            <person name="Klenk H.-P."/>
        </authorList>
    </citation>
    <scope>NUCLEOTIDE SEQUENCE [LARGE SCALE GENOMIC DNA]</scope>
    <source>
        <strain evidence="3 4">DSM 44710</strain>
    </source>
</reference>
<dbReference type="InterPro" id="IPR013154">
    <property type="entry name" value="ADH-like_N"/>
</dbReference>
<evidence type="ECO:0000259" key="2">
    <source>
        <dbReference type="SMART" id="SM00829"/>
    </source>
</evidence>
<dbReference type="Gene3D" id="3.90.180.10">
    <property type="entry name" value="Medium-chain alcohol dehydrogenases, catalytic domain"/>
    <property type="match status" value="1"/>
</dbReference>
<dbReference type="SMART" id="SM00829">
    <property type="entry name" value="PKS_ER"/>
    <property type="match status" value="1"/>
</dbReference>